<reference evidence="12" key="3">
    <citation type="submission" date="2025-09" db="UniProtKB">
        <authorList>
            <consortium name="Ensembl"/>
        </authorList>
    </citation>
    <scope>IDENTIFICATION</scope>
</reference>
<keyword evidence="2 9" id="KW-0812">Transmembrane</keyword>
<reference evidence="12" key="2">
    <citation type="submission" date="2025-08" db="UniProtKB">
        <authorList>
            <consortium name="Ensembl"/>
        </authorList>
    </citation>
    <scope>IDENTIFICATION</scope>
</reference>
<keyword evidence="3 10" id="KW-1133">Transmembrane helix</keyword>
<feature type="transmembrane region" description="Helical" evidence="10">
    <location>
        <begin position="278"/>
        <end position="297"/>
    </location>
</feature>
<dbReference type="Pfam" id="PF00001">
    <property type="entry name" value="7tm_1"/>
    <property type="match status" value="1"/>
</dbReference>
<accession>W5LVV5</accession>
<dbReference type="FunFam" id="1.20.1070.10:FF:000892">
    <property type="entry name" value="Uncharacterized protein"/>
    <property type="match status" value="1"/>
</dbReference>
<dbReference type="PANTHER" id="PTHR24232">
    <property type="entry name" value="G-PROTEIN COUPLED RECEPTOR"/>
    <property type="match status" value="1"/>
</dbReference>
<dbReference type="GO" id="GO:0004930">
    <property type="term" value="F:G protein-coupled receptor activity"/>
    <property type="evidence" value="ECO:0000318"/>
    <property type="project" value="GO_Central"/>
</dbReference>
<dbReference type="InterPro" id="IPR000276">
    <property type="entry name" value="GPCR_Rhodpsn"/>
</dbReference>
<evidence type="ECO:0000256" key="4">
    <source>
        <dbReference type="ARBA" id="ARBA00023040"/>
    </source>
</evidence>
<feature type="transmembrane region" description="Helical" evidence="10">
    <location>
        <begin position="160"/>
        <end position="185"/>
    </location>
</feature>
<keyword evidence="8 9" id="KW-0807">Transducer</keyword>
<dbReference type="PANTHER" id="PTHR24232:SF85">
    <property type="entry name" value="G-PROTEIN COUPLED RECEPTOR 4"/>
    <property type="match status" value="1"/>
</dbReference>
<dbReference type="Bgee" id="ENSLOCG00000000238">
    <property type="expression patterns" value="Expressed in intestine and 4 other cell types or tissues"/>
</dbReference>
<proteinExistence type="inferred from homology"/>
<dbReference type="Proteomes" id="UP000018468">
    <property type="component" value="Unassembled WGS sequence"/>
</dbReference>
<dbReference type="Gene3D" id="1.20.1070.10">
    <property type="entry name" value="Rhodopsin 7-helix transmembrane proteins"/>
    <property type="match status" value="1"/>
</dbReference>
<dbReference type="GO" id="GO:0005886">
    <property type="term" value="C:plasma membrane"/>
    <property type="evidence" value="ECO:0000318"/>
    <property type="project" value="GO_Central"/>
</dbReference>
<dbReference type="InParanoid" id="W5LVV5"/>
<dbReference type="SUPFAM" id="SSF81321">
    <property type="entry name" value="Family A G protein-coupled receptor-like"/>
    <property type="match status" value="1"/>
</dbReference>
<feature type="transmembrane region" description="Helical" evidence="10">
    <location>
        <begin position="85"/>
        <end position="105"/>
    </location>
</feature>
<organism evidence="12 13">
    <name type="scientific">Lepisosteus oculatus</name>
    <name type="common">Spotted gar</name>
    <dbReference type="NCBI Taxonomy" id="7918"/>
    <lineage>
        <taxon>Eukaryota</taxon>
        <taxon>Metazoa</taxon>
        <taxon>Chordata</taxon>
        <taxon>Craniata</taxon>
        <taxon>Vertebrata</taxon>
        <taxon>Euteleostomi</taxon>
        <taxon>Actinopterygii</taxon>
        <taxon>Neopterygii</taxon>
        <taxon>Holostei</taxon>
        <taxon>Semionotiformes</taxon>
        <taxon>Lepisosteidae</taxon>
        <taxon>Lepisosteus</taxon>
    </lineage>
</organism>
<name>W5LVV5_LEPOC</name>
<evidence type="ECO:0000259" key="11">
    <source>
        <dbReference type="PROSITE" id="PS50262"/>
    </source>
</evidence>
<evidence type="ECO:0000256" key="1">
    <source>
        <dbReference type="ARBA" id="ARBA00004141"/>
    </source>
</evidence>
<dbReference type="GO" id="GO:0007186">
    <property type="term" value="P:G protein-coupled receptor signaling pathway"/>
    <property type="evidence" value="ECO:0000318"/>
    <property type="project" value="GO_Central"/>
</dbReference>
<dbReference type="AlphaFoldDB" id="W5LVV5"/>
<evidence type="ECO:0000256" key="3">
    <source>
        <dbReference type="ARBA" id="ARBA00022989"/>
    </source>
</evidence>
<feature type="transmembrane region" description="Helical" evidence="10">
    <location>
        <begin position="238"/>
        <end position="258"/>
    </location>
</feature>
<feature type="domain" description="G-protein coupled receptors family 1 profile" evidence="11">
    <location>
        <begin position="64"/>
        <end position="294"/>
    </location>
</feature>
<dbReference type="Ensembl" id="ENSLOCT00000000262.1">
    <property type="protein sequence ID" value="ENSLOCP00000000262.1"/>
    <property type="gene ID" value="ENSLOCG00000000238.1"/>
</dbReference>
<evidence type="ECO:0000256" key="10">
    <source>
        <dbReference type="SAM" id="Phobius"/>
    </source>
</evidence>
<keyword evidence="13" id="KW-1185">Reference proteome</keyword>
<dbReference type="InterPro" id="IPR017452">
    <property type="entry name" value="GPCR_Rhodpsn_7TM"/>
</dbReference>
<keyword evidence="6 9" id="KW-0675">Receptor</keyword>
<evidence type="ECO:0000256" key="5">
    <source>
        <dbReference type="ARBA" id="ARBA00023136"/>
    </source>
</evidence>
<sequence>IFGSAPHLNSSLTHSPVTGSAGPMQAPLLQLLRDLQYFLDSVYQEDWSSGTVTNLFVFCVGLPVNCLAIYGLCRLVKSGMAVPVYVINLLVSDLLQLAVKPVLIARRLSPCPGLQLQRAYAASKMIHFFGLCGSIWFMVCIALERYLVVGRPLWYRSHRGLWRTGLVSLAVWAFTLAVGGLYVLGHLVVTVSEGAELLFLLIPYFLPFPLLVSSCAATGRALSGPGAGVVSARERRRVLQTLGLVLGGYAVLFLPRYLARWLLWAKGDSRPAQLFYRVTGELVGLNPLLDPVLYILVRKDVSSRL</sequence>
<keyword evidence="7" id="KW-0325">Glycoprotein</keyword>
<comment type="similarity">
    <text evidence="9">Belongs to the G-protein coupled receptor 1 family.</text>
</comment>
<evidence type="ECO:0000256" key="2">
    <source>
        <dbReference type="ARBA" id="ARBA00022692"/>
    </source>
</evidence>
<evidence type="ECO:0000256" key="6">
    <source>
        <dbReference type="ARBA" id="ARBA00023170"/>
    </source>
</evidence>
<feature type="transmembrane region" description="Helical" evidence="10">
    <location>
        <begin position="55"/>
        <end position="73"/>
    </location>
</feature>
<dbReference type="GeneTree" id="ENSGT00940000164014"/>
<dbReference type="OMA" id="LQITITL"/>
<feature type="transmembrane region" description="Helical" evidence="10">
    <location>
        <begin position="125"/>
        <end position="148"/>
    </location>
</feature>
<evidence type="ECO:0000313" key="12">
    <source>
        <dbReference type="Ensembl" id="ENSLOCP00000000262.1"/>
    </source>
</evidence>
<comment type="subcellular location">
    <subcellularLocation>
        <location evidence="1">Membrane</location>
        <topology evidence="1">Multi-pass membrane protein</topology>
    </subcellularLocation>
</comment>
<evidence type="ECO:0000256" key="7">
    <source>
        <dbReference type="ARBA" id="ARBA00023180"/>
    </source>
</evidence>
<evidence type="ECO:0000256" key="9">
    <source>
        <dbReference type="RuleBase" id="RU000688"/>
    </source>
</evidence>
<dbReference type="PROSITE" id="PS00237">
    <property type="entry name" value="G_PROTEIN_RECEP_F1_1"/>
    <property type="match status" value="1"/>
</dbReference>
<dbReference type="PRINTS" id="PR00237">
    <property type="entry name" value="GPCRRHODOPSN"/>
</dbReference>
<dbReference type="HOGENOM" id="CLU_009579_23_0_1"/>
<protein>
    <recommendedName>
        <fullName evidence="11">G-protein coupled receptors family 1 profile domain-containing protein</fullName>
    </recommendedName>
</protein>
<dbReference type="PROSITE" id="PS50262">
    <property type="entry name" value="G_PROTEIN_RECEP_F1_2"/>
    <property type="match status" value="1"/>
</dbReference>
<evidence type="ECO:0000313" key="13">
    <source>
        <dbReference type="Proteomes" id="UP000018468"/>
    </source>
</evidence>
<dbReference type="eggNOG" id="ENOG502SPVS">
    <property type="taxonomic scope" value="Eukaryota"/>
</dbReference>
<keyword evidence="5 10" id="KW-0472">Membrane</keyword>
<dbReference type="STRING" id="7918.ENSLOCP00000000262"/>
<keyword evidence="4 9" id="KW-0297">G-protein coupled receptor</keyword>
<evidence type="ECO:0000256" key="8">
    <source>
        <dbReference type="ARBA" id="ARBA00023224"/>
    </source>
</evidence>
<reference evidence="13" key="1">
    <citation type="submission" date="2011-12" db="EMBL/GenBank/DDBJ databases">
        <title>The Draft Genome of Lepisosteus oculatus.</title>
        <authorList>
            <consortium name="The Broad Institute Genome Assembly &amp; Analysis Group"/>
            <consortium name="Computational R&amp;D Group"/>
            <consortium name="and Sequencing Platform"/>
            <person name="Di Palma F."/>
            <person name="Alfoldi J."/>
            <person name="Johnson J."/>
            <person name="Berlin A."/>
            <person name="Gnerre S."/>
            <person name="Jaffe D."/>
            <person name="MacCallum I."/>
            <person name="Young S."/>
            <person name="Walker B.J."/>
            <person name="Lander E.S."/>
            <person name="Lindblad-Toh K."/>
        </authorList>
    </citation>
    <scope>NUCLEOTIDE SEQUENCE [LARGE SCALE GENOMIC DNA]</scope>
</reference>
<feature type="transmembrane region" description="Helical" evidence="10">
    <location>
        <begin position="197"/>
        <end position="217"/>
    </location>
</feature>